<dbReference type="AlphaFoldDB" id="A0A915D1Z1"/>
<name>A0A915D1Z1_9BILA</name>
<organism evidence="2 3">
    <name type="scientific">Ditylenchus dipsaci</name>
    <dbReference type="NCBI Taxonomy" id="166011"/>
    <lineage>
        <taxon>Eukaryota</taxon>
        <taxon>Metazoa</taxon>
        <taxon>Ecdysozoa</taxon>
        <taxon>Nematoda</taxon>
        <taxon>Chromadorea</taxon>
        <taxon>Rhabditida</taxon>
        <taxon>Tylenchina</taxon>
        <taxon>Tylenchomorpha</taxon>
        <taxon>Sphaerularioidea</taxon>
        <taxon>Anguinidae</taxon>
        <taxon>Anguininae</taxon>
        <taxon>Ditylenchus</taxon>
    </lineage>
</organism>
<evidence type="ECO:0000256" key="1">
    <source>
        <dbReference type="SAM" id="MobiDB-lite"/>
    </source>
</evidence>
<evidence type="ECO:0000313" key="2">
    <source>
        <dbReference type="Proteomes" id="UP000887574"/>
    </source>
</evidence>
<sequence>MQEEGTGKSRVGMGIGGWPASYCSRSSAPSASQKKVKSLHPPAAMDSRGVQPAINTATGQPAALRLTGGGGNGRRGD</sequence>
<dbReference type="Proteomes" id="UP000887574">
    <property type="component" value="Unplaced"/>
</dbReference>
<dbReference type="WBParaSite" id="jg1470">
    <property type="protein sequence ID" value="jg1470"/>
    <property type="gene ID" value="jg1470"/>
</dbReference>
<evidence type="ECO:0000313" key="3">
    <source>
        <dbReference type="WBParaSite" id="jg1470"/>
    </source>
</evidence>
<feature type="compositionally biased region" description="Gly residues" evidence="1">
    <location>
        <begin position="67"/>
        <end position="77"/>
    </location>
</feature>
<proteinExistence type="predicted"/>
<feature type="compositionally biased region" description="Low complexity" evidence="1">
    <location>
        <begin position="20"/>
        <end position="32"/>
    </location>
</feature>
<protein>
    <submittedName>
        <fullName evidence="3">Uncharacterized protein</fullName>
    </submittedName>
</protein>
<accession>A0A915D1Z1</accession>
<reference evidence="3" key="1">
    <citation type="submission" date="2022-11" db="UniProtKB">
        <authorList>
            <consortium name="WormBaseParasite"/>
        </authorList>
    </citation>
    <scope>IDENTIFICATION</scope>
</reference>
<keyword evidence="2" id="KW-1185">Reference proteome</keyword>
<feature type="region of interest" description="Disordered" evidence="1">
    <location>
        <begin position="1"/>
        <end position="77"/>
    </location>
</feature>